<dbReference type="RefSeq" id="WP_052589237.1">
    <property type="nucleotide sequence ID" value="NZ_CP011112.1"/>
</dbReference>
<dbReference type="SMART" id="SM00421">
    <property type="entry name" value="HTH_LUXR"/>
    <property type="match status" value="1"/>
</dbReference>
<dbReference type="PANTHER" id="PTHR34293">
    <property type="entry name" value="HTH-TYPE TRANSCRIPTIONAL REGULATOR TRMBL2"/>
    <property type="match status" value="1"/>
</dbReference>
<keyword evidence="3" id="KW-1185">Reference proteome</keyword>
<dbReference type="InterPro" id="IPR002831">
    <property type="entry name" value="Tscrpt_reg_TrmB_N"/>
</dbReference>
<dbReference type="GO" id="GO:0003677">
    <property type="term" value="F:DNA binding"/>
    <property type="evidence" value="ECO:0007669"/>
    <property type="project" value="InterPro"/>
</dbReference>
<dbReference type="Pfam" id="PF01978">
    <property type="entry name" value="TrmB"/>
    <property type="match status" value="1"/>
</dbReference>
<dbReference type="SUPFAM" id="SSF46894">
    <property type="entry name" value="C-terminal effector domain of the bipartite response regulators"/>
    <property type="match status" value="1"/>
</dbReference>
<dbReference type="InterPro" id="IPR000792">
    <property type="entry name" value="Tscrpt_reg_LuxR_C"/>
</dbReference>
<dbReference type="Gene3D" id="1.10.10.10">
    <property type="entry name" value="Winged helix-like DNA-binding domain superfamily/Winged helix DNA-binding domain"/>
    <property type="match status" value="2"/>
</dbReference>
<feature type="domain" description="HTH luxR-type" evidence="1">
    <location>
        <begin position="250"/>
        <end position="308"/>
    </location>
</feature>
<organism evidence="2 3">
    <name type="scientific">Luteipulveratus mongoliensis</name>
    <dbReference type="NCBI Taxonomy" id="571913"/>
    <lineage>
        <taxon>Bacteria</taxon>
        <taxon>Bacillati</taxon>
        <taxon>Actinomycetota</taxon>
        <taxon>Actinomycetes</taxon>
        <taxon>Micrococcales</taxon>
        <taxon>Dermacoccaceae</taxon>
        <taxon>Luteipulveratus</taxon>
    </lineage>
</organism>
<dbReference type="Proteomes" id="UP000066480">
    <property type="component" value="Chromosome"/>
</dbReference>
<dbReference type="InterPro" id="IPR051797">
    <property type="entry name" value="TrmB-like"/>
</dbReference>
<dbReference type="STRING" id="571913.VV02_00555"/>
<accession>A0A0K1JDE4</accession>
<evidence type="ECO:0000313" key="3">
    <source>
        <dbReference type="Proteomes" id="UP000066480"/>
    </source>
</evidence>
<dbReference type="InterPro" id="IPR036390">
    <property type="entry name" value="WH_DNA-bd_sf"/>
</dbReference>
<sequence>MLETLGVQEAEENVYRALLGLPRSTVAELAARVGREVSSVRRSLASLEQMGLVSRIAGRPVRLLAARPDVAVDVLVARRQEELGRAQLAARELLAEVATEERHRPEQVVEVIVGRQAIATRFEQLLTSTRNELMVFDRPPYVADANRSDTTVRQLMRSQVQVRGLYAPESLAMPGALDEAQDAARFGELSRVHPDLPMKLAIGDRSLAILPLAVQEVVDVALAIHPSALLDALVQLFDLLWQQATPLLPPDTLSSDVDAELVALLAAGVKDDAIARRLDISTRTLSRRVAELMDELNVRTRFQAGIQAARLGWFSAQD</sequence>
<protein>
    <submittedName>
        <fullName evidence="2">Transcriptional regulator TrmB</fullName>
    </submittedName>
</protein>
<dbReference type="GO" id="GO:0006355">
    <property type="term" value="P:regulation of DNA-templated transcription"/>
    <property type="evidence" value="ECO:0007669"/>
    <property type="project" value="InterPro"/>
</dbReference>
<evidence type="ECO:0000259" key="1">
    <source>
        <dbReference type="SMART" id="SM00421"/>
    </source>
</evidence>
<dbReference type="PANTHER" id="PTHR34293:SF1">
    <property type="entry name" value="HTH-TYPE TRANSCRIPTIONAL REGULATOR TRMBL2"/>
    <property type="match status" value="1"/>
</dbReference>
<dbReference type="KEGG" id="lmoi:VV02_00555"/>
<proteinExistence type="predicted"/>
<dbReference type="EMBL" id="CP011112">
    <property type="protein sequence ID" value="AKU14716.1"/>
    <property type="molecule type" value="Genomic_DNA"/>
</dbReference>
<dbReference type="InterPro" id="IPR016032">
    <property type="entry name" value="Sig_transdc_resp-reg_C-effctor"/>
</dbReference>
<gene>
    <name evidence="2" type="ORF">VV02_00555</name>
</gene>
<dbReference type="InterPro" id="IPR036388">
    <property type="entry name" value="WH-like_DNA-bd_sf"/>
</dbReference>
<dbReference type="SUPFAM" id="SSF46785">
    <property type="entry name" value="Winged helix' DNA-binding domain"/>
    <property type="match status" value="1"/>
</dbReference>
<dbReference type="OrthoDB" id="5932488at2"/>
<name>A0A0K1JDE4_9MICO</name>
<evidence type="ECO:0000313" key="2">
    <source>
        <dbReference type="EMBL" id="AKU14716.1"/>
    </source>
</evidence>
<dbReference type="AlphaFoldDB" id="A0A0K1JDE4"/>
<reference evidence="2 3" key="1">
    <citation type="submission" date="2015-03" db="EMBL/GenBank/DDBJ databases">
        <title>Luteipulveratus halotolerans sp. nov., a novel actinobacterium (Dermacoccaceae) from Sarawak, Malaysia.</title>
        <authorList>
            <person name="Juboi H."/>
            <person name="Basik A."/>
            <person name="Shamsul S.S."/>
            <person name="Arnold P."/>
            <person name="Schmitt E.K."/>
            <person name="Sanglier J.-J."/>
            <person name="Yeo T."/>
        </authorList>
    </citation>
    <scope>NUCLEOTIDE SEQUENCE [LARGE SCALE GENOMIC DNA]</scope>
    <source>
        <strain evidence="2 3">MN07-A0370</strain>
    </source>
</reference>
<dbReference type="PATRIC" id="fig|571913.6.peg.110"/>